<accession>A0A5J4R0Z5</accession>
<reference evidence="1" key="1">
    <citation type="submission" date="2019-03" db="EMBL/GenBank/DDBJ databases">
        <title>Single cell metagenomics reveals metabolic interactions within the superorganism composed of flagellate Streblomastix strix and complex community of Bacteroidetes bacteria on its surface.</title>
        <authorList>
            <person name="Treitli S.C."/>
            <person name="Kolisko M."/>
            <person name="Husnik F."/>
            <person name="Keeling P."/>
            <person name="Hampl V."/>
        </authorList>
    </citation>
    <scope>NUCLEOTIDE SEQUENCE</scope>
    <source>
        <strain evidence="1">STM</strain>
    </source>
</reference>
<dbReference type="AlphaFoldDB" id="A0A5J4R0Z5"/>
<gene>
    <name evidence="1" type="ORF">EZS27_023744</name>
</gene>
<name>A0A5J4R0Z5_9ZZZZ</name>
<proteinExistence type="predicted"/>
<protein>
    <submittedName>
        <fullName evidence="1">Uncharacterized protein</fullName>
    </submittedName>
</protein>
<organism evidence="1">
    <name type="scientific">termite gut metagenome</name>
    <dbReference type="NCBI Taxonomy" id="433724"/>
    <lineage>
        <taxon>unclassified sequences</taxon>
        <taxon>metagenomes</taxon>
        <taxon>organismal metagenomes</taxon>
    </lineage>
</organism>
<sequence>MEKPITSQGIPLDKTDIYETLFVFIDDVLFQFKPTTKETGENKITQNLEISLNEETRLNNTFFAFQNQHEEGNSTTDIGVYLRNNGYFFCWVEAKRLPTPNDKDRDEREYVIVDKEKFKGNGGIQRFKKGKHAFELPVSIMIGYIQDRDVDYWLLKVNGWIIELVNTDTEFWKNEDCLNKLISNKCSRFISTHKRKNETTITLHHYWISL</sequence>
<evidence type="ECO:0000313" key="1">
    <source>
        <dbReference type="EMBL" id="KAA6327255.1"/>
    </source>
</evidence>
<comment type="caution">
    <text evidence="1">The sequence shown here is derived from an EMBL/GenBank/DDBJ whole genome shotgun (WGS) entry which is preliminary data.</text>
</comment>
<dbReference type="EMBL" id="SNRY01002024">
    <property type="protein sequence ID" value="KAA6327255.1"/>
    <property type="molecule type" value="Genomic_DNA"/>
</dbReference>